<dbReference type="GO" id="GO:0009982">
    <property type="term" value="F:pseudouridine synthase activity"/>
    <property type="evidence" value="ECO:0007669"/>
    <property type="project" value="InterPro"/>
</dbReference>
<dbReference type="InterPro" id="IPR006224">
    <property type="entry name" value="PsdUridine_synth_RluA-like_CS"/>
</dbReference>
<proteinExistence type="inferred from homology"/>
<dbReference type="EMBL" id="JRMP02000018">
    <property type="protein sequence ID" value="TLD92745.1"/>
    <property type="molecule type" value="Genomic_DNA"/>
</dbReference>
<dbReference type="PROSITE" id="PS01129">
    <property type="entry name" value="PSI_RLU"/>
    <property type="match status" value="1"/>
</dbReference>
<evidence type="ECO:0000256" key="4">
    <source>
        <dbReference type="ARBA" id="ARBA00031870"/>
    </source>
</evidence>
<comment type="similarity">
    <text evidence="2">Belongs to the pseudouridine synthase RluA family.</text>
</comment>
<evidence type="ECO:0000313" key="8">
    <source>
        <dbReference type="EMBL" id="MWV70043.1"/>
    </source>
</evidence>
<evidence type="ECO:0000256" key="3">
    <source>
        <dbReference type="ARBA" id="ARBA00023235"/>
    </source>
</evidence>
<dbReference type="STRING" id="1548018.LS64_13890"/>
<dbReference type="CDD" id="cd02869">
    <property type="entry name" value="PseudoU_synth_RluA_like"/>
    <property type="match status" value="1"/>
</dbReference>
<dbReference type="GO" id="GO:0000455">
    <property type="term" value="P:enzyme-directed rRNA pseudouridine synthesis"/>
    <property type="evidence" value="ECO:0007669"/>
    <property type="project" value="TreeGrafter"/>
</dbReference>
<comment type="caution">
    <text evidence="9">The sequence shown here is derived from an EMBL/GenBank/DDBJ whole genome shotgun (WGS) entry which is preliminary data.</text>
</comment>
<gene>
    <name evidence="8" type="ORF">DCO61_08540</name>
    <name evidence="9" type="ORF">LS64_009995</name>
</gene>
<dbReference type="OrthoDB" id="128480at2"/>
<comment type="catalytic activity">
    <reaction evidence="1">
        <text>a uridine in RNA = a pseudouridine in RNA</text>
        <dbReference type="Rhea" id="RHEA:48348"/>
        <dbReference type="Rhea" id="RHEA-COMP:12068"/>
        <dbReference type="Rhea" id="RHEA-COMP:12069"/>
        <dbReference type="ChEBI" id="CHEBI:65314"/>
        <dbReference type="ChEBI" id="CHEBI:65315"/>
    </reaction>
</comment>
<evidence type="ECO:0000313" key="11">
    <source>
        <dbReference type="Proteomes" id="UP000477070"/>
    </source>
</evidence>
<organism evidence="9 10">
    <name type="scientific">Helicobacter saguini</name>
    <dbReference type="NCBI Taxonomy" id="1548018"/>
    <lineage>
        <taxon>Bacteria</taxon>
        <taxon>Pseudomonadati</taxon>
        <taxon>Campylobacterota</taxon>
        <taxon>Epsilonproteobacteria</taxon>
        <taxon>Campylobacterales</taxon>
        <taxon>Helicobacteraceae</taxon>
        <taxon>Helicobacter</taxon>
    </lineage>
</organism>
<sequence length="365" mass="41433">MSYKKSKKNNSKVIESKRRKNLKLDTKRALKDSKFAGRDSKFVAKDSKGVIKDSKGAIKDSKSPFKDTKKSMRDSKKIISNKLIKNNKSSNINKLESNIKNGEKAFILLARQENISLNHAKRLIDSGVVSVKNERVMIARALMPQNTRFHIIESSFEIVFEDSDLLILDKGVGVESYALETRFKPFRLINRLDRDTSGLIFLAKNDGIRNLAIKEFKARNVEKIYLALVQGKIIDEIVIKNRILTKKDSKARSFIESKNPKSKQDSKNPNLDSKKLENIESKVAISIIKPLRLIGANTLVEVQILTGATHQIRVHLASINHAILGDVIYNKDSKIKKRLMLHCQKTTLFGQEFVSKMDVEKEFGI</sequence>
<dbReference type="Pfam" id="PF00849">
    <property type="entry name" value="PseudoU_synth_2"/>
    <property type="match status" value="1"/>
</dbReference>
<dbReference type="InterPro" id="IPR050188">
    <property type="entry name" value="RluA_PseudoU_synthase"/>
</dbReference>
<dbReference type="PANTHER" id="PTHR21600">
    <property type="entry name" value="MITOCHONDRIAL RNA PSEUDOURIDINE SYNTHASE"/>
    <property type="match status" value="1"/>
</dbReference>
<feature type="compositionally biased region" description="Basic residues" evidence="6">
    <location>
        <begin position="1"/>
        <end position="10"/>
    </location>
</feature>
<dbReference type="InterPro" id="IPR006145">
    <property type="entry name" value="PsdUridine_synth_RsuA/RluA"/>
</dbReference>
<reference evidence="8 11" key="4">
    <citation type="submission" date="2019-12" db="EMBL/GenBank/DDBJ databases">
        <title>Multi-Generational Helicobacter saguini Isolates.</title>
        <authorList>
            <person name="Mannion A."/>
            <person name="Shen Z."/>
            <person name="Fox J.G."/>
        </authorList>
    </citation>
    <scope>NUCLEOTIDE SEQUENCE [LARGE SCALE GENOMIC DNA]</scope>
    <source>
        <strain evidence="8">16-048</strain>
        <strain evidence="11">16-048 (F4)</strain>
    </source>
</reference>
<dbReference type="SUPFAM" id="SSF55120">
    <property type="entry name" value="Pseudouridine synthase"/>
    <property type="match status" value="1"/>
</dbReference>
<evidence type="ECO:0000256" key="6">
    <source>
        <dbReference type="SAM" id="MobiDB-lite"/>
    </source>
</evidence>
<reference evidence="9 10" key="2">
    <citation type="journal article" date="2016" name="Infect. Immun.">
        <title>Helicobacter saguini, a Novel Helicobacter Isolated from Cotton-Top Tamarins with Ulcerative Colitis, Has Proinflammatory Properties and Induces Typhlocolitis and Dysplasia in Gnotobiotic IL-10-/- Mice.</title>
        <authorList>
            <person name="Shen Z."/>
            <person name="Mannion A."/>
            <person name="Whary M.T."/>
            <person name="Muthupalani S."/>
            <person name="Sheh A."/>
            <person name="Feng Y."/>
            <person name="Gong G."/>
            <person name="Vandamme P."/>
            <person name="Holcombe H.R."/>
            <person name="Paster B.J."/>
            <person name="Fox J.G."/>
        </authorList>
    </citation>
    <scope>NUCLEOTIDE SEQUENCE [LARGE SCALE GENOMIC DNA]</scope>
    <source>
        <strain evidence="9 10">MIT 97-6194</strain>
    </source>
</reference>
<dbReference type="Gene3D" id="3.30.2350.10">
    <property type="entry name" value="Pseudouridine synthase"/>
    <property type="match status" value="1"/>
</dbReference>
<dbReference type="Proteomes" id="UP000477070">
    <property type="component" value="Unassembled WGS sequence"/>
</dbReference>
<dbReference type="AlphaFoldDB" id="A0A347VLM8"/>
<dbReference type="InterPro" id="IPR020103">
    <property type="entry name" value="PsdUridine_synth_cat_dom_sf"/>
</dbReference>
<keyword evidence="10" id="KW-1185">Reference proteome</keyword>
<feature type="domain" description="Pseudouridine synthase RsuA/RluA-like" evidence="7">
    <location>
        <begin position="184"/>
        <end position="318"/>
    </location>
</feature>
<dbReference type="EMBL" id="QBIU01000001">
    <property type="protein sequence ID" value="MWV70043.1"/>
    <property type="molecule type" value="Genomic_DNA"/>
</dbReference>
<evidence type="ECO:0000256" key="5">
    <source>
        <dbReference type="ARBA" id="ARBA00033164"/>
    </source>
</evidence>
<evidence type="ECO:0000259" key="7">
    <source>
        <dbReference type="Pfam" id="PF00849"/>
    </source>
</evidence>
<dbReference type="Proteomes" id="UP000029714">
    <property type="component" value="Unassembled WGS sequence"/>
</dbReference>
<dbReference type="RefSeq" id="WP_052062714.1">
    <property type="nucleotide sequence ID" value="NZ_JRMP02000018.1"/>
</dbReference>
<evidence type="ECO:0000313" key="9">
    <source>
        <dbReference type="EMBL" id="TLD92745.1"/>
    </source>
</evidence>
<dbReference type="GO" id="GO:0003723">
    <property type="term" value="F:RNA binding"/>
    <property type="evidence" value="ECO:0007669"/>
    <property type="project" value="InterPro"/>
</dbReference>
<dbReference type="GO" id="GO:0140098">
    <property type="term" value="F:catalytic activity, acting on RNA"/>
    <property type="evidence" value="ECO:0007669"/>
    <property type="project" value="UniProtKB-ARBA"/>
</dbReference>
<evidence type="ECO:0000313" key="10">
    <source>
        <dbReference type="Proteomes" id="UP000029714"/>
    </source>
</evidence>
<reference evidence="9 10" key="1">
    <citation type="journal article" date="2014" name="Genome Announc.">
        <title>Draft genome sequences of eight enterohepatic helicobacter species isolated from both laboratory and wild rodents.</title>
        <authorList>
            <person name="Sheh A."/>
            <person name="Shen Z."/>
            <person name="Fox J.G."/>
        </authorList>
    </citation>
    <scope>NUCLEOTIDE SEQUENCE [LARGE SCALE GENOMIC DNA]</scope>
    <source>
        <strain evidence="9 10">MIT 97-6194</strain>
    </source>
</reference>
<dbReference type="PANTHER" id="PTHR21600:SF44">
    <property type="entry name" value="RIBOSOMAL LARGE SUBUNIT PSEUDOURIDINE SYNTHASE D"/>
    <property type="match status" value="1"/>
</dbReference>
<accession>A0A347VLM8</accession>
<evidence type="ECO:0000256" key="2">
    <source>
        <dbReference type="ARBA" id="ARBA00010876"/>
    </source>
</evidence>
<feature type="region of interest" description="Disordered" evidence="6">
    <location>
        <begin position="1"/>
        <end position="22"/>
    </location>
</feature>
<protein>
    <recommendedName>
        <fullName evidence="4">RNA pseudouridylate synthase</fullName>
    </recommendedName>
    <alternativeName>
        <fullName evidence="5">RNA-uridine isomerase</fullName>
    </alternativeName>
</protein>
<name>A0A347VLM8_9HELI</name>
<evidence type="ECO:0000256" key="1">
    <source>
        <dbReference type="ARBA" id="ARBA00000073"/>
    </source>
</evidence>
<keyword evidence="3" id="KW-0413">Isomerase</keyword>
<reference evidence="9" key="3">
    <citation type="submission" date="2018-04" db="EMBL/GenBank/DDBJ databases">
        <authorList>
            <person name="Sheh A."/>
            <person name="Shen Z."/>
            <person name="Mannion A.J."/>
            <person name="Fox J.G."/>
        </authorList>
    </citation>
    <scope>NUCLEOTIDE SEQUENCE</scope>
    <source>
        <strain evidence="9">MIT 97-6194</strain>
    </source>
</reference>